<evidence type="ECO:0000313" key="2">
    <source>
        <dbReference type="Proteomes" id="UP000708298"/>
    </source>
</evidence>
<sequence>MAQKNAPKSAPQPARAQKTQQPITLELVALLTPTPGQADKLSTAFGLEPVDFEGVCDATQEQFTQSAKTLEPNVNETALRIHLQRIVGAFVGSAHGAATFYSNKVTVAREMTMKLANEDRDEDRDGVSGFDSRAARAREFAAQTGLTAFALYAAAYGAVHAFKELTGEEWKPYVAPAAPSRSVSAQATAAQMDALG</sequence>
<dbReference type="RefSeq" id="WP_227323878.1">
    <property type="nucleotide sequence ID" value="NZ_JAESVB010000027.1"/>
</dbReference>
<evidence type="ECO:0000313" key="1">
    <source>
        <dbReference type="EMBL" id="MCB8878232.1"/>
    </source>
</evidence>
<dbReference type="AlphaFoldDB" id="A0A963YXM7"/>
<gene>
    <name evidence="1" type="ORF">ASILVAE211_23820</name>
</gene>
<keyword evidence="2" id="KW-1185">Reference proteome</keyword>
<organism evidence="1 2">
    <name type="scientific">Acidisoma silvae</name>
    <dbReference type="NCBI Taxonomy" id="2802396"/>
    <lineage>
        <taxon>Bacteria</taxon>
        <taxon>Pseudomonadati</taxon>
        <taxon>Pseudomonadota</taxon>
        <taxon>Alphaproteobacteria</taxon>
        <taxon>Acetobacterales</taxon>
        <taxon>Acidocellaceae</taxon>
        <taxon>Acidisoma</taxon>
    </lineage>
</organism>
<name>A0A963YXM7_9PROT</name>
<protein>
    <submittedName>
        <fullName evidence="1">Uncharacterized protein</fullName>
    </submittedName>
</protein>
<proteinExistence type="predicted"/>
<reference evidence="1" key="1">
    <citation type="journal article" date="2021" name="Microorganisms">
        <title>Acidisoma silvae sp. nov. and Acidisomacellulosilytica sp. nov., Two Acidophilic Bacteria Isolated from Decaying Wood, Hydrolyzing Cellulose and Producing Poly-3-hydroxybutyrate.</title>
        <authorList>
            <person name="Mieszkin S."/>
            <person name="Pouder E."/>
            <person name="Uroz S."/>
            <person name="Simon-Colin C."/>
            <person name="Alain K."/>
        </authorList>
    </citation>
    <scope>NUCLEOTIDE SEQUENCE</scope>
    <source>
        <strain evidence="1">HW T2.11</strain>
    </source>
</reference>
<dbReference type="EMBL" id="JAESVB010000027">
    <property type="protein sequence ID" value="MCB8878232.1"/>
    <property type="molecule type" value="Genomic_DNA"/>
</dbReference>
<comment type="caution">
    <text evidence="1">The sequence shown here is derived from an EMBL/GenBank/DDBJ whole genome shotgun (WGS) entry which is preliminary data.</text>
</comment>
<accession>A0A963YXM7</accession>
<reference evidence="1" key="2">
    <citation type="submission" date="2021-01" db="EMBL/GenBank/DDBJ databases">
        <authorList>
            <person name="Mieszkin S."/>
            <person name="Pouder E."/>
            <person name="Alain K."/>
        </authorList>
    </citation>
    <scope>NUCLEOTIDE SEQUENCE</scope>
    <source>
        <strain evidence="1">HW T2.11</strain>
    </source>
</reference>
<dbReference type="Proteomes" id="UP000708298">
    <property type="component" value="Unassembled WGS sequence"/>
</dbReference>